<gene>
    <name evidence="3" type="ORF">ACFQPC_12980</name>
</gene>
<dbReference type="PROSITE" id="PS50846">
    <property type="entry name" value="HMA_2"/>
    <property type="match status" value="1"/>
</dbReference>
<dbReference type="EMBL" id="JBHTBU010000002">
    <property type="protein sequence ID" value="MFC7288957.1"/>
    <property type="molecule type" value="Genomic_DNA"/>
</dbReference>
<sequence length="68" mass="7128">MYELKVEDMSCGHCVSKVTKTVLGVDAAAKVEVDLPQGKVRVQSSADLAEISEAITEAGYPVTASTTV</sequence>
<accession>A0ABW2IDE6</accession>
<protein>
    <submittedName>
        <fullName evidence="3">Heavy-metal-associated domain-containing protein</fullName>
    </submittedName>
</protein>
<dbReference type="RefSeq" id="WP_382272346.1">
    <property type="nucleotide sequence ID" value="NZ_JBHTBU010000002.1"/>
</dbReference>
<organism evidence="3 4">
    <name type="scientific">Herminiimonas glaciei</name>
    <dbReference type="NCBI Taxonomy" id="523788"/>
    <lineage>
        <taxon>Bacteria</taxon>
        <taxon>Pseudomonadati</taxon>
        <taxon>Pseudomonadota</taxon>
        <taxon>Betaproteobacteria</taxon>
        <taxon>Burkholderiales</taxon>
        <taxon>Oxalobacteraceae</taxon>
        <taxon>Herminiimonas</taxon>
    </lineage>
</organism>
<evidence type="ECO:0000256" key="1">
    <source>
        <dbReference type="ARBA" id="ARBA00022723"/>
    </source>
</evidence>
<evidence type="ECO:0000313" key="4">
    <source>
        <dbReference type="Proteomes" id="UP001596542"/>
    </source>
</evidence>
<name>A0ABW2IDE6_9BURK</name>
<dbReference type="InterPro" id="IPR017969">
    <property type="entry name" value="Heavy-metal-associated_CS"/>
</dbReference>
<dbReference type="InterPro" id="IPR006121">
    <property type="entry name" value="HMA_dom"/>
</dbReference>
<dbReference type="CDD" id="cd00371">
    <property type="entry name" value="HMA"/>
    <property type="match status" value="1"/>
</dbReference>
<evidence type="ECO:0000313" key="3">
    <source>
        <dbReference type="EMBL" id="MFC7288957.1"/>
    </source>
</evidence>
<dbReference type="Gene3D" id="3.30.70.100">
    <property type="match status" value="1"/>
</dbReference>
<dbReference type="Pfam" id="PF00403">
    <property type="entry name" value="HMA"/>
    <property type="match status" value="1"/>
</dbReference>
<reference evidence="4" key="1">
    <citation type="journal article" date="2019" name="Int. J. Syst. Evol. Microbiol.">
        <title>The Global Catalogue of Microorganisms (GCM) 10K type strain sequencing project: providing services to taxonomists for standard genome sequencing and annotation.</title>
        <authorList>
            <consortium name="The Broad Institute Genomics Platform"/>
            <consortium name="The Broad Institute Genome Sequencing Center for Infectious Disease"/>
            <person name="Wu L."/>
            <person name="Ma J."/>
        </authorList>
    </citation>
    <scope>NUCLEOTIDE SEQUENCE [LARGE SCALE GENOMIC DNA]</scope>
    <source>
        <strain evidence="4">KACC 12508</strain>
    </source>
</reference>
<dbReference type="InterPro" id="IPR036163">
    <property type="entry name" value="HMA_dom_sf"/>
</dbReference>
<evidence type="ECO:0000259" key="2">
    <source>
        <dbReference type="PROSITE" id="PS50846"/>
    </source>
</evidence>
<feature type="domain" description="HMA" evidence="2">
    <location>
        <begin position="1"/>
        <end position="63"/>
    </location>
</feature>
<comment type="caution">
    <text evidence="3">The sequence shown here is derived from an EMBL/GenBank/DDBJ whole genome shotgun (WGS) entry which is preliminary data.</text>
</comment>
<dbReference type="PROSITE" id="PS01047">
    <property type="entry name" value="HMA_1"/>
    <property type="match status" value="1"/>
</dbReference>
<proteinExistence type="predicted"/>
<keyword evidence="4" id="KW-1185">Reference proteome</keyword>
<keyword evidence="1" id="KW-0479">Metal-binding</keyword>
<dbReference type="Proteomes" id="UP001596542">
    <property type="component" value="Unassembled WGS sequence"/>
</dbReference>
<dbReference type="SUPFAM" id="SSF55008">
    <property type="entry name" value="HMA, heavy metal-associated domain"/>
    <property type="match status" value="1"/>
</dbReference>